<name>A0A7J9NIE8_METMI</name>
<protein>
    <submittedName>
        <fullName evidence="7">Uncharacterized protein (UPF0333 family)</fullName>
    </submittedName>
</protein>
<evidence type="ECO:0000313" key="13">
    <source>
        <dbReference type="Proteomes" id="UP000563838"/>
    </source>
</evidence>
<keyword evidence="5" id="KW-0281">Fimbrium</keyword>
<dbReference type="RefSeq" id="WP_181487776.1">
    <property type="nucleotide sequence ID" value="NZ_JACDUI010000001.1"/>
</dbReference>
<evidence type="ECO:0000313" key="11">
    <source>
        <dbReference type="Proteomes" id="UP000522365"/>
    </source>
</evidence>
<evidence type="ECO:0000256" key="4">
    <source>
        <dbReference type="ARBA" id="ARBA00022525"/>
    </source>
</evidence>
<dbReference type="Proteomes" id="UP000522365">
    <property type="component" value="Unassembled WGS sequence"/>
</dbReference>
<organism evidence="7 13">
    <name type="scientific">Methanococcus maripaludis</name>
    <name type="common">Methanococcus deltae</name>
    <dbReference type="NCBI Taxonomy" id="39152"/>
    <lineage>
        <taxon>Archaea</taxon>
        <taxon>Methanobacteriati</taxon>
        <taxon>Methanobacteriota</taxon>
        <taxon>Methanomada group</taxon>
        <taxon>Methanococci</taxon>
        <taxon>Methanococcales</taxon>
        <taxon>Methanococcaceae</taxon>
        <taxon>Methanococcus</taxon>
    </lineage>
</organism>
<dbReference type="Proteomes" id="UP000568063">
    <property type="component" value="Unassembled WGS sequence"/>
</dbReference>
<comment type="subcellular location">
    <subcellularLocation>
        <location evidence="1">Cell surface</location>
    </subcellularLocation>
    <subcellularLocation>
        <location evidence="2">Fimbrium</location>
    </subcellularLocation>
    <subcellularLocation>
        <location evidence="3">Secreted</location>
    </subcellularLocation>
</comment>
<dbReference type="EMBL" id="JACDUM010000001">
    <property type="protein sequence ID" value="MBA2860033.1"/>
    <property type="molecule type" value="Genomic_DNA"/>
</dbReference>
<dbReference type="EMBL" id="JACDUI010000001">
    <property type="protein sequence ID" value="MBA2840321.1"/>
    <property type="molecule type" value="Genomic_DNA"/>
</dbReference>
<keyword evidence="4" id="KW-0964">Secreted</keyword>
<keyword evidence="6" id="KW-0472">Membrane</keyword>
<evidence type="ECO:0000313" key="10">
    <source>
        <dbReference type="EMBL" id="MBB6400722.1"/>
    </source>
</evidence>
<reference evidence="11 13" key="1">
    <citation type="submission" date="2020-07" db="EMBL/GenBank/DDBJ databases">
        <title>Genomic Encyclopedia of Type Strains, Phase IV (KMG-V): Genome sequencing to study the core and pangenomes of soil and plant-associated prokaryotes.</title>
        <authorList>
            <person name="Whitman W."/>
        </authorList>
    </citation>
    <scope>NUCLEOTIDE SEQUENCE [LARGE SCALE GENOMIC DNA]</scope>
    <source>
        <strain evidence="7 13">A4</strain>
        <strain evidence="10 12">C11</strain>
        <strain evidence="9 14">C9</strain>
        <strain evidence="8 11">S1</strain>
    </source>
</reference>
<dbReference type="InterPro" id="IPR007166">
    <property type="entry name" value="Class3_signal_pept_motif"/>
</dbReference>
<comment type="caution">
    <text evidence="7">The sequence shown here is derived from an EMBL/GenBank/DDBJ whole genome shotgun (WGS) entry which is preliminary data.</text>
</comment>
<evidence type="ECO:0000256" key="3">
    <source>
        <dbReference type="ARBA" id="ARBA00004613"/>
    </source>
</evidence>
<evidence type="ECO:0000313" key="12">
    <source>
        <dbReference type="Proteomes" id="UP000536195"/>
    </source>
</evidence>
<dbReference type="Proteomes" id="UP000563838">
    <property type="component" value="Unassembled WGS sequence"/>
</dbReference>
<accession>A0A7J9NIE8</accession>
<dbReference type="AlphaFoldDB" id="A0A7J9NIE8"/>
<gene>
    <name evidence="7" type="ORF">HNP87_000833</name>
    <name evidence="8" type="ORF">HNP89_000865</name>
    <name evidence="9" type="ORF">HNP91_000828</name>
    <name evidence="10" type="ORF">HNP92_000007</name>
</gene>
<dbReference type="Pfam" id="PF04021">
    <property type="entry name" value="Class_IIIsignal"/>
    <property type="match status" value="1"/>
</dbReference>
<evidence type="ECO:0000256" key="5">
    <source>
        <dbReference type="ARBA" id="ARBA00023263"/>
    </source>
</evidence>
<dbReference type="GO" id="GO:0009986">
    <property type="term" value="C:cell surface"/>
    <property type="evidence" value="ECO:0007669"/>
    <property type="project" value="UniProtKB-SubCell"/>
</dbReference>
<sequence length="75" mass="7994">MGLKYLAFKNRGQISLELGVLVLAVVMVAVFAGYLYIQSTVESAVKLNQTANGTVGIYNSAVNRITESVGNLSNN</sequence>
<proteinExistence type="predicted"/>
<evidence type="ECO:0000313" key="8">
    <source>
        <dbReference type="EMBL" id="MBA2852928.1"/>
    </source>
</evidence>
<dbReference type="Proteomes" id="UP000536195">
    <property type="component" value="Unassembled WGS sequence"/>
</dbReference>
<evidence type="ECO:0000313" key="9">
    <source>
        <dbReference type="EMBL" id="MBA2860033.1"/>
    </source>
</evidence>
<evidence type="ECO:0000256" key="2">
    <source>
        <dbReference type="ARBA" id="ARBA00004561"/>
    </source>
</evidence>
<keyword evidence="6" id="KW-0812">Transmembrane</keyword>
<feature type="transmembrane region" description="Helical" evidence="6">
    <location>
        <begin position="20"/>
        <end position="37"/>
    </location>
</feature>
<evidence type="ECO:0000256" key="6">
    <source>
        <dbReference type="SAM" id="Phobius"/>
    </source>
</evidence>
<evidence type="ECO:0000313" key="14">
    <source>
        <dbReference type="Proteomes" id="UP000568063"/>
    </source>
</evidence>
<evidence type="ECO:0000256" key="1">
    <source>
        <dbReference type="ARBA" id="ARBA00004241"/>
    </source>
</evidence>
<evidence type="ECO:0000313" key="7">
    <source>
        <dbReference type="EMBL" id="MBA2840321.1"/>
    </source>
</evidence>
<dbReference type="GO" id="GO:0005576">
    <property type="term" value="C:extracellular region"/>
    <property type="evidence" value="ECO:0007669"/>
    <property type="project" value="UniProtKB-SubCell"/>
</dbReference>
<keyword evidence="6" id="KW-1133">Transmembrane helix</keyword>
<dbReference type="EMBL" id="JACHEC010000001">
    <property type="protein sequence ID" value="MBB6400722.1"/>
    <property type="molecule type" value="Genomic_DNA"/>
</dbReference>
<dbReference type="EMBL" id="JACDUK010000001">
    <property type="protein sequence ID" value="MBA2852928.1"/>
    <property type="molecule type" value="Genomic_DNA"/>
</dbReference>